<name>A0A9W9KX63_9EURO</name>
<dbReference type="EMBL" id="JAPQKL010000006">
    <property type="protein sequence ID" value="KAJ5123908.1"/>
    <property type="molecule type" value="Genomic_DNA"/>
</dbReference>
<gene>
    <name evidence="1" type="ORF">N7515_007733</name>
</gene>
<dbReference type="RefSeq" id="XP_056518307.1">
    <property type="nucleotide sequence ID" value="XM_056668477.1"/>
</dbReference>
<reference evidence="1" key="1">
    <citation type="submission" date="2022-11" db="EMBL/GenBank/DDBJ databases">
        <authorList>
            <person name="Petersen C."/>
        </authorList>
    </citation>
    <scope>NUCLEOTIDE SEQUENCE</scope>
    <source>
        <strain evidence="1">IBT 22155</strain>
    </source>
</reference>
<protein>
    <submittedName>
        <fullName evidence="1">Uncharacterized protein</fullName>
    </submittedName>
</protein>
<evidence type="ECO:0000313" key="2">
    <source>
        <dbReference type="Proteomes" id="UP001149079"/>
    </source>
</evidence>
<reference evidence="1" key="2">
    <citation type="journal article" date="2023" name="IMA Fungus">
        <title>Comparative genomic study of the Penicillium genus elucidates a diverse pangenome and 15 lateral gene transfer events.</title>
        <authorList>
            <person name="Petersen C."/>
            <person name="Sorensen T."/>
            <person name="Nielsen M.R."/>
            <person name="Sondergaard T.E."/>
            <person name="Sorensen J.L."/>
            <person name="Fitzpatrick D.A."/>
            <person name="Frisvad J.C."/>
            <person name="Nielsen K.L."/>
        </authorList>
    </citation>
    <scope>NUCLEOTIDE SEQUENCE</scope>
    <source>
        <strain evidence="1">IBT 22155</strain>
    </source>
</reference>
<dbReference type="GeneID" id="81407647"/>
<keyword evidence="2" id="KW-1185">Reference proteome</keyword>
<sequence length="64" mass="7609">MFDEIYWTFIDPRFFGPFTTIEDRLCLLSEEERENIDTFVEKKMQQASAGNLLSHYSIDELVDL</sequence>
<accession>A0A9W9KX63</accession>
<proteinExistence type="predicted"/>
<organism evidence="1 2">
    <name type="scientific">Penicillium bovifimosum</name>
    <dbReference type="NCBI Taxonomy" id="126998"/>
    <lineage>
        <taxon>Eukaryota</taxon>
        <taxon>Fungi</taxon>
        <taxon>Dikarya</taxon>
        <taxon>Ascomycota</taxon>
        <taxon>Pezizomycotina</taxon>
        <taxon>Eurotiomycetes</taxon>
        <taxon>Eurotiomycetidae</taxon>
        <taxon>Eurotiales</taxon>
        <taxon>Aspergillaceae</taxon>
        <taxon>Penicillium</taxon>
    </lineage>
</organism>
<dbReference type="OrthoDB" id="5412996at2759"/>
<comment type="caution">
    <text evidence="1">The sequence shown here is derived from an EMBL/GenBank/DDBJ whole genome shotgun (WGS) entry which is preliminary data.</text>
</comment>
<dbReference type="AlphaFoldDB" id="A0A9W9KX63"/>
<dbReference type="Proteomes" id="UP001149079">
    <property type="component" value="Unassembled WGS sequence"/>
</dbReference>
<evidence type="ECO:0000313" key="1">
    <source>
        <dbReference type="EMBL" id="KAJ5123908.1"/>
    </source>
</evidence>